<gene>
    <name evidence="3" type="ORF">ANE_LOCUS14787</name>
</gene>
<evidence type="ECO:0000313" key="4">
    <source>
        <dbReference type="Proteomes" id="UP000489600"/>
    </source>
</evidence>
<evidence type="ECO:0000313" key="3">
    <source>
        <dbReference type="EMBL" id="VVB04343.1"/>
    </source>
</evidence>
<evidence type="ECO:0008006" key="5">
    <source>
        <dbReference type="Google" id="ProtNLM"/>
    </source>
</evidence>
<dbReference type="GO" id="GO:0004523">
    <property type="term" value="F:RNA-DNA hybrid ribonuclease activity"/>
    <property type="evidence" value="ECO:0007669"/>
    <property type="project" value="InterPro"/>
</dbReference>
<dbReference type="PANTHER" id="PTHR47074">
    <property type="entry name" value="BNAC02G40300D PROTEIN"/>
    <property type="match status" value="1"/>
</dbReference>
<comment type="caution">
    <text evidence="3">The sequence shown here is derived from an EMBL/GenBank/DDBJ whole genome shotgun (WGS) entry which is preliminary data.</text>
</comment>
<dbReference type="GO" id="GO:0003676">
    <property type="term" value="F:nucleic acid binding"/>
    <property type="evidence" value="ECO:0007669"/>
    <property type="project" value="InterPro"/>
</dbReference>
<organism evidence="3 4">
    <name type="scientific">Arabis nemorensis</name>
    <dbReference type="NCBI Taxonomy" id="586526"/>
    <lineage>
        <taxon>Eukaryota</taxon>
        <taxon>Viridiplantae</taxon>
        <taxon>Streptophyta</taxon>
        <taxon>Embryophyta</taxon>
        <taxon>Tracheophyta</taxon>
        <taxon>Spermatophyta</taxon>
        <taxon>Magnoliopsida</taxon>
        <taxon>eudicotyledons</taxon>
        <taxon>Gunneridae</taxon>
        <taxon>Pentapetalae</taxon>
        <taxon>rosids</taxon>
        <taxon>malvids</taxon>
        <taxon>Brassicales</taxon>
        <taxon>Brassicaceae</taxon>
        <taxon>Arabideae</taxon>
        <taxon>Arabis</taxon>
    </lineage>
</organism>
<dbReference type="InterPro" id="IPR026960">
    <property type="entry name" value="RVT-Znf"/>
</dbReference>
<feature type="domain" description="Reverse transcriptase zinc-binding" evidence="2">
    <location>
        <begin position="120"/>
        <end position="193"/>
    </location>
</feature>
<dbReference type="PANTHER" id="PTHR47074:SF49">
    <property type="entry name" value="POLYNUCLEOTIDYL TRANSFERASE, RIBONUCLEASE H-LIKE SUPERFAMILY PROTEIN"/>
    <property type="match status" value="1"/>
</dbReference>
<dbReference type="EMBL" id="CABITT030000005">
    <property type="protein sequence ID" value="VVB04343.1"/>
    <property type="molecule type" value="Genomic_DNA"/>
</dbReference>
<name>A0A565BSJ0_9BRAS</name>
<dbReference type="OrthoDB" id="1745633at2759"/>
<sequence>MVGRDLLNKQLVWAIGNGLAVNIWNNPWLSSITQKLPFGPAVKETKDLTVSHLFVPNTTIWNREKIEHILPAHVSEILSIKPSQMGAPDKLVWLGKDTGKYTTRTCYFIAVERGKTEEEQQSTTSFNWISDVWRMNVSPKLKLFLWKSANKILPVGERLTDRHIPVNPQRKRCGEVETIPHMFFQCFFAEQVWRSAPFVGSLETGSWSEYEQTWGRIKDKTCLPPSGITKGPLSPWILWSIWVSRNRLIFEDKRSKPEDTITSAISMAREWLDAQQVTSPQKQSNTHQKHNTTVGVITCQTDAAWNVDTKSAGLSWLFLSQGTMALEQSITSSLVGSPIMAKALALREAIYDSLEKGYKKMRFESDSSQLINVVNSAFRS</sequence>
<accession>A0A565BSJ0</accession>
<proteinExistence type="predicted"/>
<reference evidence="3" key="1">
    <citation type="submission" date="2019-07" db="EMBL/GenBank/DDBJ databases">
        <authorList>
            <person name="Dittberner H."/>
        </authorList>
    </citation>
    <scope>NUCLEOTIDE SEQUENCE [LARGE SCALE GENOMIC DNA]</scope>
</reference>
<dbReference type="Proteomes" id="UP000489600">
    <property type="component" value="Unassembled WGS sequence"/>
</dbReference>
<dbReference type="Pfam" id="PF13966">
    <property type="entry name" value="zf-RVT"/>
    <property type="match status" value="1"/>
</dbReference>
<dbReference type="Pfam" id="PF13456">
    <property type="entry name" value="RVT_3"/>
    <property type="match status" value="1"/>
</dbReference>
<evidence type="ECO:0000259" key="2">
    <source>
        <dbReference type="Pfam" id="PF13966"/>
    </source>
</evidence>
<keyword evidence="4" id="KW-1185">Reference proteome</keyword>
<dbReference type="InterPro" id="IPR002156">
    <property type="entry name" value="RNaseH_domain"/>
</dbReference>
<dbReference type="AlphaFoldDB" id="A0A565BSJ0"/>
<protein>
    <recommendedName>
        <fullName evidence="5">Reverse transcriptase zinc-binding domain-containing protein</fullName>
    </recommendedName>
</protein>
<feature type="domain" description="RNase H type-1" evidence="1">
    <location>
        <begin position="301"/>
        <end position="377"/>
    </location>
</feature>
<evidence type="ECO:0000259" key="1">
    <source>
        <dbReference type="Pfam" id="PF13456"/>
    </source>
</evidence>
<dbReference type="InterPro" id="IPR052929">
    <property type="entry name" value="RNase_H-like_EbsB-rel"/>
</dbReference>